<evidence type="ECO:0000313" key="6">
    <source>
        <dbReference type="Proteomes" id="UP001652623"/>
    </source>
</evidence>
<dbReference type="Proteomes" id="UP001652623">
    <property type="component" value="Chromosome 12"/>
</dbReference>
<name>A0ABM3I1P2_ZIZJJ</name>
<evidence type="ECO:0000256" key="2">
    <source>
        <dbReference type="ARBA" id="ARBA00022676"/>
    </source>
</evidence>
<keyword evidence="4" id="KW-0472">Membrane</keyword>
<evidence type="ECO:0000256" key="4">
    <source>
        <dbReference type="ARBA" id="ARBA00023136"/>
    </source>
</evidence>
<dbReference type="RefSeq" id="XP_048318789.1">
    <property type="nucleotide sequence ID" value="XM_048462832.2"/>
</dbReference>
<keyword evidence="2" id="KW-0328">Glycosyltransferase</keyword>
<keyword evidence="6" id="KW-1185">Reference proteome</keyword>
<proteinExistence type="predicted"/>
<evidence type="ECO:0000256" key="3">
    <source>
        <dbReference type="ARBA" id="ARBA00022679"/>
    </source>
</evidence>
<dbReference type="Pfam" id="PF02485">
    <property type="entry name" value="Branch"/>
    <property type="match status" value="1"/>
</dbReference>
<comment type="subcellular location">
    <subcellularLocation>
        <location evidence="1">Membrane</location>
        <topology evidence="1">Single-pass type II membrane protein</topology>
    </subcellularLocation>
</comment>
<organism evidence="6 7">
    <name type="scientific">Ziziphus jujuba</name>
    <name type="common">Chinese jujube</name>
    <name type="synonym">Ziziphus sativa</name>
    <dbReference type="NCBI Taxonomy" id="326968"/>
    <lineage>
        <taxon>Eukaryota</taxon>
        <taxon>Viridiplantae</taxon>
        <taxon>Streptophyta</taxon>
        <taxon>Embryophyta</taxon>
        <taxon>Tracheophyta</taxon>
        <taxon>Spermatophyta</taxon>
        <taxon>Magnoliopsida</taxon>
        <taxon>eudicotyledons</taxon>
        <taxon>Gunneridae</taxon>
        <taxon>Pentapetalae</taxon>
        <taxon>rosids</taxon>
        <taxon>fabids</taxon>
        <taxon>Rosales</taxon>
        <taxon>Rhamnaceae</taxon>
        <taxon>Paliureae</taxon>
        <taxon>Ziziphus</taxon>
    </lineage>
</organism>
<evidence type="ECO:0000313" key="7">
    <source>
        <dbReference type="RefSeq" id="XP_048318789.1"/>
    </source>
</evidence>
<dbReference type="InterPro" id="IPR003406">
    <property type="entry name" value="Glyco_trans_14"/>
</dbReference>
<protein>
    <submittedName>
        <fullName evidence="7">Uncharacterized protein LOC112493236 isoform X1</fullName>
    </submittedName>
</protein>
<gene>
    <name evidence="7" type="primary">LOC112493236</name>
</gene>
<accession>A0ABM3I1P2</accession>
<keyword evidence="3" id="KW-0808">Transferase</keyword>
<reference evidence="7" key="1">
    <citation type="submission" date="2025-08" db="UniProtKB">
        <authorList>
            <consortium name="RefSeq"/>
        </authorList>
    </citation>
    <scope>IDENTIFICATION</scope>
    <source>
        <tissue evidence="7">Seedling</tissue>
    </source>
</reference>
<evidence type="ECO:0000256" key="5">
    <source>
        <dbReference type="ARBA" id="ARBA00023180"/>
    </source>
</evidence>
<keyword evidence="5" id="KW-0325">Glycoprotein</keyword>
<evidence type="ECO:0000256" key="1">
    <source>
        <dbReference type="ARBA" id="ARBA00004606"/>
    </source>
</evidence>
<sequence>MLHIGGSIICTSCIIYQVDWEQASMIEAERLLLTHALEDTYNQRFVFLSDREGHCLSFGGIDPFQLMHPRSIIVYQMNISFKHYRQYIIAPSNSYRPFMC</sequence>
<dbReference type="GeneID" id="112493236"/>